<dbReference type="Proteomes" id="UP000192911">
    <property type="component" value="Unassembled WGS sequence"/>
</dbReference>
<reference evidence="4" key="1">
    <citation type="submission" date="2017-04" db="EMBL/GenBank/DDBJ databases">
        <authorList>
            <person name="Varghese N."/>
            <person name="Submissions S."/>
        </authorList>
    </citation>
    <scope>NUCLEOTIDE SEQUENCE [LARGE SCALE GENOMIC DNA]</scope>
    <source>
        <strain evidence="4">Ballard 720</strain>
    </source>
</reference>
<dbReference type="InterPro" id="IPR006597">
    <property type="entry name" value="Sel1-like"/>
</dbReference>
<evidence type="ECO:0000256" key="2">
    <source>
        <dbReference type="SAM" id="SignalP"/>
    </source>
</evidence>
<keyword evidence="2" id="KW-0732">Signal</keyword>
<name>A0A1X7GK01_TRICW</name>
<evidence type="ECO:0000313" key="4">
    <source>
        <dbReference type="Proteomes" id="UP000192911"/>
    </source>
</evidence>
<protein>
    <recommendedName>
        <fullName evidence="5">TPR repeat</fullName>
    </recommendedName>
</protein>
<dbReference type="PANTHER" id="PTHR11102">
    <property type="entry name" value="SEL-1-LIKE PROTEIN"/>
    <property type="match status" value="1"/>
</dbReference>
<accession>A0A1X7GK01</accession>
<keyword evidence="4" id="KW-1185">Reference proteome</keyword>
<dbReference type="PANTHER" id="PTHR11102:SF160">
    <property type="entry name" value="ERAD-ASSOCIATED E3 UBIQUITIN-PROTEIN LIGASE COMPONENT HRD3"/>
    <property type="match status" value="1"/>
</dbReference>
<dbReference type="AlphaFoldDB" id="A0A1X7GK01"/>
<dbReference type="Gene3D" id="1.25.40.10">
    <property type="entry name" value="Tetratricopeptide repeat domain"/>
    <property type="match status" value="5"/>
</dbReference>
<gene>
    <name evidence="3" type="ORF">SAMN06295900_116105</name>
</gene>
<dbReference type="EMBL" id="FXAH01000016">
    <property type="protein sequence ID" value="SMF70794.1"/>
    <property type="molecule type" value="Genomic_DNA"/>
</dbReference>
<dbReference type="InterPro" id="IPR050767">
    <property type="entry name" value="Sel1_AlgK"/>
</dbReference>
<evidence type="ECO:0008006" key="5">
    <source>
        <dbReference type="Google" id="ProtNLM"/>
    </source>
</evidence>
<evidence type="ECO:0000256" key="1">
    <source>
        <dbReference type="SAM" id="MobiDB-lite"/>
    </source>
</evidence>
<organism evidence="3 4">
    <name type="scientific">Trinickia caryophylli</name>
    <name type="common">Paraburkholderia caryophylli</name>
    <dbReference type="NCBI Taxonomy" id="28094"/>
    <lineage>
        <taxon>Bacteria</taxon>
        <taxon>Pseudomonadati</taxon>
        <taxon>Pseudomonadota</taxon>
        <taxon>Betaproteobacteria</taxon>
        <taxon>Burkholderiales</taxon>
        <taxon>Burkholderiaceae</taxon>
        <taxon>Trinickia</taxon>
    </lineage>
</organism>
<proteinExistence type="predicted"/>
<feature type="signal peptide" evidence="2">
    <location>
        <begin position="1"/>
        <end position="34"/>
    </location>
</feature>
<sequence length="993" mass="104829">MTLSRPQISARSPRSLPLRLGLRRTALLASLAFAAATGMAPGAADAVPAPLRDAAHEPQRGRTFIAPFSDATTPCVLQFTANRHFAASPFSTPAQSLAACRTEADTGNFDARVVYGQLLLFGYAGRASDTGLGIIEDAAAEGSPVAERLLGALYHDGNRVPRDYDAARRWFARAAARADGASANALGMMNYNGEGGPVDFAAAYAAFAEAASDGDARGATNAGRILLAGRPGVAQDIRGSIGWLALGASRHDPDAQWLLGLSLLRGTGIERDVKNAAGWIDAAAGRGQLDAKATLADLYLSGTGVPRDDKRGFDLMLYAARRGSVYAQRRVGELYAAGIGTARNDTVARQWHRKAALSDDVIAQFELATEYRYGRGGPVDFEAAIGWMQGAAQAGLAAAQNDLGAMLQQGEGGKPDFRQAQQWYQRAADQGFGIASYNLASLAYRGLGMPPDKTRAYRLAQAGARAGYAPSAVMTAAMLYKGDGVAADLPGALAWYRKAADAGNVDAQRAAGWMYLRGEGGPRDVALAHRYFTLAAQAGDVYAQTLLAESLASQPAEADKKAARQWLDKALARKFGMAYAVMGEFHLSGNAAPRDPAAAAQWFRRGIEANDPLSQRLLCLGYVSDALPQISSGEALPACRAAAASGDALSMRQLAIGLGPREDARERVYWQWRIASTGDAAFETMLAKSYDMGDGIAMDFDAALYWLRRAAAQGNADAQSALAQHLLLGLGEPRNDQEAFAWASRASARNAQASMLMGLCYLNGRGVERDAALGRKWLEAAATAGSGEAARTLASLYEGTDDVAADDVAADEARAIDWYRKAAALGSDAAQIVLALRTRHEDGADAFSPRKAHWLVTGEEREPSTPSGRTDASASWKAFLSLNGALSGDPVEQYETGVRYLTGDGIARDKALGAAWLQRAGAGFAARAALRRYAEAVRGVEARVREAMTPDERDRARLLAAHLMQTVGPEPAAAGAPASMAEAHAPAGPAQAR</sequence>
<dbReference type="Pfam" id="PF08238">
    <property type="entry name" value="Sel1"/>
    <property type="match status" value="18"/>
</dbReference>
<evidence type="ECO:0000313" key="3">
    <source>
        <dbReference type="EMBL" id="SMF70794.1"/>
    </source>
</evidence>
<dbReference type="SUPFAM" id="SSF81901">
    <property type="entry name" value="HCP-like"/>
    <property type="match status" value="4"/>
</dbReference>
<feature type="chain" id="PRO_5012146217" description="TPR repeat" evidence="2">
    <location>
        <begin position="35"/>
        <end position="993"/>
    </location>
</feature>
<dbReference type="STRING" id="28094.SAMN06295900_116105"/>
<dbReference type="InterPro" id="IPR011990">
    <property type="entry name" value="TPR-like_helical_dom_sf"/>
</dbReference>
<dbReference type="SMART" id="SM00671">
    <property type="entry name" value="SEL1"/>
    <property type="match status" value="18"/>
</dbReference>
<feature type="region of interest" description="Disordered" evidence="1">
    <location>
        <begin position="968"/>
        <end position="993"/>
    </location>
</feature>